<accession>A0ABU0ITS8</accession>
<sequence>MRRYQGQGVTARAGSSLRRAPLRMAALAGVAGLSLAPGLVHAEAATAATADAADAADAADSANTVSSVNVQAPKQLLDMAAAPTSVQDTPQTVQVINQDELRAKGVSSLEQALRSVPGITIAIGEGGTLSGDQFKIRGFDAKDDVYVDGLRDFGVYSRDSFPYEEVQVLKGPSGALFGRGSVGGAINTVSKKPNTGEAETTLDLFGGSGGYVRALADVNIPLGDATALRINLMGQSSRAVDRDVIQDERWGVALALGLGLGTDTSLNLNYVHQNDERIPDYGIIIVQKPGDLIARPASSYNVGVDRSTFTGYSEDIDQTQADVVTARFSKTFGNGWVVTNDSRVGVYSRYFAYSTTDQCNATCTANLFDGNPATAPNAGMGGGGPYDMDAWGAQNLTTLKGEFEALGLRNLVIAGLDVSYQSNDKTFSFYTLPAGVTARNLIPRNLTGPDRRYPAGYAVYHPTASNVCPAAPRVCTATATSVLTTSGDATDFGVFLTDRLWLTDQVSLIGSVRWERYSARYDAIAVNGTATRIKSKSDLVSPRLSLVWEPAEDRTVYVTWGRSETPQGTSVVGAGTNLTLAARDLEPEIATTWELGSKLGFLDGRLNVSAAVFKVEKNNATQTDPGTGFLLAQSGEKQEVKGLELGTTAQITPDWSVALNYAYLDSETLESFTNCSATTLECGAGVPIGTPTLNRFVVGRPVIFTPKNSGSFYTTLDLDSLVTGLTAGGGVTYQSSMPVRYTVTRVAPAPSRLSLIAEIPDSLSLDAYVAWQVGDWRVAVNGYNLTDRLNYSQAFGNRGVPAAGRTFILSLGRKF</sequence>
<evidence type="ECO:0000256" key="1">
    <source>
        <dbReference type="ARBA" id="ARBA00004571"/>
    </source>
</evidence>
<dbReference type="Pfam" id="PF00593">
    <property type="entry name" value="TonB_dep_Rec_b-barrel"/>
    <property type="match status" value="1"/>
</dbReference>
<comment type="similarity">
    <text evidence="8 9">Belongs to the TonB-dependent receptor family.</text>
</comment>
<feature type="domain" description="TonB-dependent receptor-like beta-barrel" evidence="11">
    <location>
        <begin position="260"/>
        <end position="785"/>
    </location>
</feature>
<evidence type="ECO:0000256" key="2">
    <source>
        <dbReference type="ARBA" id="ARBA00022448"/>
    </source>
</evidence>
<dbReference type="Gene3D" id="2.170.130.10">
    <property type="entry name" value="TonB-dependent receptor, plug domain"/>
    <property type="match status" value="1"/>
</dbReference>
<organism evidence="13 14">
    <name type="scientific">Caulobacter ginsengisoli</name>
    <dbReference type="NCBI Taxonomy" id="400775"/>
    <lineage>
        <taxon>Bacteria</taxon>
        <taxon>Pseudomonadati</taxon>
        <taxon>Pseudomonadota</taxon>
        <taxon>Alphaproteobacteria</taxon>
        <taxon>Caulobacterales</taxon>
        <taxon>Caulobacteraceae</taxon>
        <taxon>Caulobacter</taxon>
    </lineage>
</organism>
<keyword evidence="2 8" id="KW-0813">Transport</keyword>
<comment type="caution">
    <text evidence="13">The sequence shown here is derived from an EMBL/GenBank/DDBJ whole genome shotgun (WGS) entry which is preliminary data.</text>
</comment>
<comment type="subcellular location">
    <subcellularLocation>
        <location evidence="1 8">Cell outer membrane</location>
        <topology evidence="1 8">Multi-pass membrane protein</topology>
    </subcellularLocation>
</comment>
<keyword evidence="10" id="KW-0732">Signal</keyword>
<keyword evidence="5 9" id="KW-0798">TonB box</keyword>
<evidence type="ECO:0000256" key="10">
    <source>
        <dbReference type="SAM" id="SignalP"/>
    </source>
</evidence>
<evidence type="ECO:0000256" key="5">
    <source>
        <dbReference type="ARBA" id="ARBA00023077"/>
    </source>
</evidence>
<evidence type="ECO:0000313" key="14">
    <source>
        <dbReference type="Proteomes" id="UP001228905"/>
    </source>
</evidence>
<dbReference type="InterPro" id="IPR000531">
    <property type="entry name" value="Beta-barrel_TonB"/>
</dbReference>
<reference evidence="13 14" key="1">
    <citation type="submission" date="2023-07" db="EMBL/GenBank/DDBJ databases">
        <title>Genomic Encyclopedia of Type Strains, Phase IV (KMG-IV): sequencing the most valuable type-strain genomes for metagenomic binning, comparative biology and taxonomic classification.</title>
        <authorList>
            <person name="Goeker M."/>
        </authorList>
    </citation>
    <scope>NUCLEOTIDE SEQUENCE [LARGE SCALE GENOMIC DNA]</scope>
    <source>
        <strain evidence="13 14">DSM 18695</strain>
    </source>
</reference>
<feature type="signal peptide" evidence="10">
    <location>
        <begin position="1"/>
        <end position="42"/>
    </location>
</feature>
<dbReference type="Pfam" id="PF07715">
    <property type="entry name" value="Plug"/>
    <property type="match status" value="1"/>
</dbReference>
<dbReference type="InterPro" id="IPR039426">
    <property type="entry name" value="TonB-dep_rcpt-like"/>
</dbReference>
<dbReference type="EMBL" id="JAUSVS010000006">
    <property type="protein sequence ID" value="MDQ0465412.1"/>
    <property type="molecule type" value="Genomic_DNA"/>
</dbReference>
<gene>
    <name evidence="13" type="ORF">QO010_003199</name>
</gene>
<evidence type="ECO:0000256" key="9">
    <source>
        <dbReference type="RuleBase" id="RU003357"/>
    </source>
</evidence>
<evidence type="ECO:0000256" key="3">
    <source>
        <dbReference type="ARBA" id="ARBA00022452"/>
    </source>
</evidence>
<keyword evidence="4 8" id="KW-0812">Transmembrane</keyword>
<evidence type="ECO:0000256" key="6">
    <source>
        <dbReference type="ARBA" id="ARBA00023136"/>
    </source>
</evidence>
<evidence type="ECO:0000313" key="13">
    <source>
        <dbReference type="EMBL" id="MDQ0465412.1"/>
    </source>
</evidence>
<keyword evidence="3 8" id="KW-1134">Transmembrane beta strand</keyword>
<keyword evidence="14" id="KW-1185">Reference proteome</keyword>
<dbReference type="PANTHER" id="PTHR32552">
    <property type="entry name" value="FERRICHROME IRON RECEPTOR-RELATED"/>
    <property type="match status" value="1"/>
</dbReference>
<dbReference type="InterPro" id="IPR036942">
    <property type="entry name" value="Beta-barrel_TonB_sf"/>
</dbReference>
<dbReference type="Gene3D" id="2.40.170.20">
    <property type="entry name" value="TonB-dependent receptor, beta-barrel domain"/>
    <property type="match status" value="1"/>
</dbReference>
<evidence type="ECO:0000256" key="7">
    <source>
        <dbReference type="ARBA" id="ARBA00023237"/>
    </source>
</evidence>
<name>A0ABU0ITS8_9CAUL</name>
<protein>
    <submittedName>
        <fullName evidence="13">Catecholate siderophore receptor</fullName>
    </submittedName>
</protein>
<evidence type="ECO:0000256" key="8">
    <source>
        <dbReference type="PROSITE-ProRule" id="PRU01360"/>
    </source>
</evidence>
<evidence type="ECO:0000256" key="4">
    <source>
        <dbReference type="ARBA" id="ARBA00022692"/>
    </source>
</evidence>
<dbReference type="InterPro" id="IPR012910">
    <property type="entry name" value="Plug_dom"/>
</dbReference>
<evidence type="ECO:0000259" key="12">
    <source>
        <dbReference type="Pfam" id="PF07715"/>
    </source>
</evidence>
<dbReference type="PROSITE" id="PS52016">
    <property type="entry name" value="TONB_DEPENDENT_REC_3"/>
    <property type="match status" value="1"/>
</dbReference>
<dbReference type="InterPro" id="IPR037066">
    <property type="entry name" value="Plug_dom_sf"/>
</dbReference>
<feature type="domain" description="TonB-dependent receptor plug" evidence="12">
    <location>
        <begin position="86"/>
        <end position="185"/>
    </location>
</feature>
<keyword evidence="7 8" id="KW-0998">Cell outer membrane</keyword>
<dbReference type="PANTHER" id="PTHR32552:SF83">
    <property type="entry name" value="BLR3904 PROTEIN"/>
    <property type="match status" value="1"/>
</dbReference>
<keyword evidence="13" id="KW-0675">Receptor</keyword>
<dbReference type="SUPFAM" id="SSF56935">
    <property type="entry name" value="Porins"/>
    <property type="match status" value="1"/>
</dbReference>
<keyword evidence="6 8" id="KW-0472">Membrane</keyword>
<feature type="chain" id="PRO_5045802856" evidence="10">
    <location>
        <begin position="43"/>
        <end position="815"/>
    </location>
</feature>
<dbReference type="Proteomes" id="UP001228905">
    <property type="component" value="Unassembled WGS sequence"/>
</dbReference>
<dbReference type="CDD" id="cd01347">
    <property type="entry name" value="ligand_gated_channel"/>
    <property type="match status" value="1"/>
</dbReference>
<dbReference type="RefSeq" id="WP_307350706.1">
    <property type="nucleotide sequence ID" value="NZ_JAUSVS010000006.1"/>
</dbReference>
<evidence type="ECO:0000259" key="11">
    <source>
        <dbReference type="Pfam" id="PF00593"/>
    </source>
</evidence>
<proteinExistence type="inferred from homology"/>